<dbReference type="Proteomes" id="UP000821866">
    <property type="component" value="Chromosome 10"/>
</dbReference>
<feature type="chain" id="PRO_5039913588" evidence="1">
    <location>
        <begin position="51"/>
        <end position="1507"/>
    </location>
</feature>
<comment type="caution">
    <text evidence="2">The sequence shown here is derived from an EMBL/GenBank/DDBJ whole genome shotgun (WGS) entry which is preliminary data.</text>
</comment>
<dbReference type="PANTHER" id="PTHR15261">
    <property type="entry name" value="THROMBOSPONDIN-TYPE LAMININ G DOMAIN AND EAR REPEAT-CONTAINING"/>
    <property type="match status" value="1"/>
</dbReference>
<name>A0A9J6ESE5_RHIMP</name>
<sequence>MGVNISLYKEQLNAERPFAEVGCDHHMVAMQALKWALPLLIFTLAHAVDASTPDERLEEYFKQKLDDFKIKLHEAFEKARLQRHKRSLVTPDSPDYGVLPQDHLRVIGTKPVDLGIRLGNVSCWEPAYVAGTTFLVVATRTGQVELLRWASGRYAPFAGMATSLTTVKVKAFVYGDQLWIVCLHQRHGGRDHFVRLYLLQGEKLVTKQTVELGGESDIDVVRGASAHYLVTCVFRTYSGSGTSYNGKLVLYEWKNTQFDAVSQHSVIGAKSVVAWSMEGPLYIAVAQQRDNAGELFLGSPVFIYNQRREHELSFVQVIRFWQAFKVNHFTVAGIHYLTFLTRQGVFLYWYADGPVKVTGSVTAPKGVIVPQAQRVPKVTPDDVSRQTNDIWKDVARMENELKGVVFKSVPQTIQGNLKFDRPVSSSTINVALLVDTTLNGVPLADLLKNTLKATGDQVISVPVSFNNLYVNNLNTRTINGINISGEDAVLRSKGPQVVFGRKMFDADVTVTRDIAMTPGSTIDGVDPSELSRTPGLETVYNTAVNIESMIVIGNVVAHKGINDRMVRDLQNLIWLKSADQASVLSPVSFNNVHLEKDLDTETINGINLDEDLMRTFGDEVLEGPVVFKDSIRTKGPIDVSPGVKVNGIDLSEAAKLVSSSHQNTVIHGDVSFPSLVVQKDLHAETVNGKPLAQQFLLVNGEQVIAGTPSFMQPISVKEVVVDFVNPVQLNGVPFREFMDELVLQNGSRHRLITNKHFRNGFEAHHLQSYGLIDGVNVEEMLHSVVLLDVPQTVDGVKVFQNRLRLESLLADQVNGVDIKEHTHRVVRRNVQQVITGKKTVMGKAFVHGHVTTGDLVNGVNVKDLYARAMSKTQENLVSAPMTFLSGVDARRLHLYGPAKLDGLDLDNVVLLREDEVLGGTVVFKNLLSDGDIQIGGLLNGCNITKLYKEALYNSGVKQSVYGQKHFSKLNVKGNVHILGDLNGAPFDALVGNLVMRNVPQTVDGPVTFLDKVVVDSLTLTGPINGVNLTDLLRDSVTKSTEQTFTNPHGLVASNSLHVRGNVVSRGSVGGISIADLASVVTAHGRHVIHGKKTLVGPLTVENIDVRGKLNGLRIPGDLVLPRLKNQLIPGKVILAGPSAIQGNLKVGKVNDLYLEQLLAERVTLSGDQRLRSKLIFQKDVPIYGDLGFDRINGILREQLVTQSREYKLSGAKTFVQDVEIRGNLNAVTINGYDLIELARDVVLVNRPEEIPHSTVFSAPIEVVGQITVMGTANGIDVQNLKQNFDAGKNRWKQGVQGMADALRYHEAILQRQLAAYKGQATGLAYFRAFQTLDIPSRRILTSPVTRSARSPWNTAPADSMVLWTAWPTLCLHGGDDCCEEFSSEVLVMEPDGTLSKGRQALRRRYFPFASQHAATQPGFVVWTNTTSSRIGCEHPGAEELALALLDPHVQLAGDQLVKVDLRVTASAFVSDARMFEFLGSTYLVVAHSFNKYLLPSSKGECVLLLVK</sequence>
<protein>
    <submittedName>
        <fullName evidence="2">Uncharacterized protein</fullName>
    </submittedName>
</protein>
<feature type="signal peptide" evidence="1">
    <location>
        <begin position="1"/>
        <end position="50"/>
    </location>
</feature>
<keyword evidence="3" id="KW-1185">Reference proteome</keyword>
<dbReference type="GO" id="GO:0007165">
    <property type="term" value="P:signal transduction"/>
    <property type="evidence" value="ECO:0007669"/>
    <property type="project" value="TreeGrafter"/>
</dbReference>
<dbReference type="EMBL" id="JABSTU010000002">
    <property type="protein sequence ID" value="KAH8037337.1"/>
    <property type="molecule type" value="Genomic_DNA"/>
</dbReference>
<accession>A0A9J6ESE5</accession>
<keyword evidence="1" id="KW-0732">Signal</keyword>
<evidence type="ECO:0000256" key="1">
    <source>
        <dbReference type="SAM" id="SignalP"/>
    </source>
</evidence>
<dbReference type="PANTHER" id="PTHR15261:SF4">
    <property type="entry name" value="THROMBOSPONDIN-TYPE LAMININ G DOMAIN AND EAR REPEAT-CONTAINING PROTEIN"/>
    <property type="match status" value="1"/>
</dbReference>
<evidence type="ECO:0000313" key="3">
    <source>
        <dbReference type="Proteomes" id="UP000821866"/>
    </source>
</evidence>
<gene>
    <name evidence="2" type="ORF">HPB51_009892</name>
</gene>
<organism evidence="2 3">
    <name type="scientific">Rhipicephalus microplus</name>
    <name type="common">Cattle tick</name>
    <name type="synonym">Boophilus microplus</name>
    <dbReference type="NCBI Taxonomy" id="6941"/>
    <lineage>
        <taxon>Eukaryota</taxon>
        <taxon>Metazoa</taxon>
        <taxon>Ecdysozoa</taxon>
        <taxon>Arthropoda</taxon>
        <taxon>Chelicerata</taxon>
        <taxon>Arachnida</taxon>
        <taxon>Acari</taxon>
        <taxon>Parasitiformes</taxon>
        <taxon>Ixodida</taxon>
        <taxon>Ixodoidea</taxon>
        <taxon>Ixodidae</taxon>
        <taxon>Rhipicephalinae</taxon>
        <taxon>Rhipicephalus</taxon>
        <taxon>Boophilus</taxon>
    </lineage>
</organism>
<reference evidence="2" key="2">
    <citation type="submission" date="2021-09" db="EMBL/GenBank/DDBJ databases">
        <authorList>
            <person name="Jia N."/>
            <person name="Wang J."/>
            <person name="Shi W."/>
            <person name="Du L."/>
            <person name="Sun Y."/>
            <person name="Zhan W."/>
            <person name="Jiang J."/>
            <person name="Wang Q."/>
            <person name="Zhang B."/>
            <person name="Ji P."/>
            <person name="Sakyi L.B."/>
            <person name="Cui X."/>
            <person name="Yuan T."/>
            <person name="Jiang B."/>
            <person name="Yang W."/>
            <person name="Lam T.T.-Y."/>
            <person name="Chang Q."/>
            <person name="Ding S."/>
            <person name="Wang X."/>
            <person name="Zhu J."/>
            <person name="Ruan X."/>
            <person name="Zhao L."/>
            <person name="Wei J."/>
            <person name="Que T."/>
            <person name="Du C."/>
            <person name="Cheng J."/>
            <person name="Dai P."/>
            <person name="Han X."/>
            <person name="Huang E."/>
            <person name="Gao Y."/>
            <person name="Liu J."/>
            <person name="Shao H."/>
            <person name="Ye R."/>
            <person name="Li L."/>
            <person name="Wei W."/>
            <person name="Wang X."/>
            <person name="Wang C."/>
            <person name="Huo Q."/>
            <person name="Li W."/>
            <person name="Guo W."/>
            <person name="Chen H."/>
            <person name="Chen S."/>
            <person name="Zhou L."/>
            <person name="Zhou L."/>
            <person name="Ni X."/>
            <person name="Tian J."/>
            <person name="Zhou Y."/>
            <person name="Sheng Y."/>
            <person name="Liu T."/>
            <person name="Pan Y."/>
            <person name="Xia L."/>
            <person name="Li J."/>
            <person name="Zhao F."/>
            <person name="Cao W."/>
        </authorList>
    </citation>
    <scope>NUCLEOTIDE SEQUENCE</scope>
    <source>
        <strain evidence="2">Rmic-2018</strain>
        <tissue evidence="2">Larvae</tissue>
    </source>
</reference>
<reference evidence="2" key="1">
    <citation type="journal article" date="2020" name="Cell">
        <title>Large-Scale Comparative Analyses of Tick Genomes Elucidate Their Genetic Diversity and Vector Capacities.</title>
        <authorList>
            <consortium name="Tick Genome and Microbiome Consortium (TIGMIC)"/>
            <person name="Jia N."/>
            <person name="Wang J."/>
            <person name="Shi W."/>
            <person name="Du L."/>
            <person name="Sun Y."/>
            <person name="Zhan W."/>
            <person name="Jiang J.F."/>
            <person name="Wang Q."/>
            <person name="Zhang B."/>
            <person name="Ji P."/>
            <person name="Bell-Sakyi L."/>
            <person name="Cui X.M."/>
            <person name="Yuan T.T."/>
            <person name="Jiang B.G."/>
            <person name="Yang W.F."/>
            <person name="Lam T.T."/>
            <person name="Chang Q.C."/>
            <person name="Ding S.J."/>
            <person name="Wang X.J."/>
            <person name="Zhu J.G."/>
            <person name="Ruan X.D."/>
            <person name="Zhao L."/>
            <person name="Wei J.T."/>
            <person name="Ye R.Z."/>
            <person name="Que T.C."/>
            <person name="Du C.H."/>
            <person name="Zhou Y.H."/>
            <person name="Cheng J.X."/>
            <person name="Dai P.F."/>
            <person name="Guo W.B."/>
            <person name="Han X.H."/>
            <person name="Huang E.J."/>
            <person name="Li L.F."/>
            <person name="Wei W."/>
            <person name="Gao Y.C."/>
            <person name="Liu J.Z."/>
            <person name="Shao H.Z."/>
            <person name="Wang X."/>
            <person name="Wang C.C."/>
            <person name="Yang T.C."/>
            <person name="Huo Q.B."/>
            <person name="Li W."/>
            <person name="Chen H.Y."/>
            <person name="Chen S.E."/>
            <person name="Zhou L.G."/>
            <person name="Ni X.B."/>
            <person name="Tian J.H."/>
            <person name="Sheng Y."/>
            <person name="Liu T."/>
            <person name="Pan Y.S."/>
            <person name="Xia L.Y."/>
            <person name="Li J."/>
            <person name="Zhao F."/>
            <person name="Cao W.C."/>
        </authorList>
    </citation>
    <scope>NUCLEOTIDE SEQUENCE</scope>
    <source>
        <strain evidence="2">Rmic-2018</strain>
    </source>
</reference>
<evidence type="ECO:0000313" key="2">
    <source>
        <dbReference type="EMBL" id="KAH8037337.1"/>
    </source>
</evidence>
<proteinExistence type="predicted"/>
<dbReference type="VEuPathDB" id="VectorBase:LOC119179010"/>